<proteinExistence type="predicted"/>
<evidence type="ECO:0000256" key="1">
    <source>
        <dbReference type="SAM" id="Phobius"/>
    </source>
</evidence>
<feature type="transmembrane region" description="Helical" evidence="1">
    <location>
        <begin position="6"/>
        <end position="27"/>
    </location>
</feature>
<dbReference type="EMBL" id="AP024484">
    <property type="protein sequence ID" value="BCS86215.1"/>
    <property type="molecule type" value="Genomic_DNA"/>
</dbReference>
<keyword evidence="1" id="KW-1133">Transmembrane helix</keyword>
<keyword evidence="1" id="KW-0472">Membrane</keyword>
<sequence>MPYHWFFAIINLFSILVKFSYSTNKYYKLNKYDGKNMFINIKKHLHGNEKSFIFANVILNTIFLP</sequence>
<keyword evidence="3" id="KW-1185">Reference proteome</keyword>
<name>A0ABM7P0B3_9BACT</name>
<dbReference type="Proteomes" id="UP001319045">
    <property type="component" value="Chromosome"/>
</dbReference>
<evidence type="ECO:0000313" key="2">
    <source>
        <dbReference type="EMBL" id="BCS86215.1"/>
    </source>
</evidence>
<organism evidence="2 3">
    <name type="scientific">Prevotella herbatica</name>
    <dbReference type="NCBI Taxonomy" id="2801997"/>
    <lineage>
        <taxon>Bacteria</taxon>
        <taxon>Pseudomonadati</taxon>
        <taxon>Bacteroidota</taxon>
        <taxon>Bacteroidia</taxon>
        <taxon>Bacteroidales</taxon>
        <taxon>Prevotellaceae</taxon>
        <taxon>Prevotella</taxon>
    </lineage>
</organism>
<evidence type="ECO:0000313" key="3">
    <source>
        <dbReference type="Proteomes" id="UP001319045"/>
    </source>
</evidence>
<reference evidence="2 3" key="1">
    <citation type="journal article" date="2022" name="Int. J. Syst. Evol. Microbiol.">
        <title>Prevotella herbatica sp. nov., a plant polysaccharide-decomposing anaerobic bacterium isolated from a methanogenic reactor.</title>
        <authorList>
            <person name="Uek A."/>
            <person name="Tonouchi A."/>
            <person name="Kaku N."/>
            <person name="Ueki K."/>
        </authorList>
    </citation>
    <scope>NUCLEOTIDE SEQUENCE [LARGE SCALE GENOMIC DNA]</scope>
    <source>
        <strain evidence="2 3">WR041</strain>
    </source>
</reference>
<accession>A0ABM7P0B3</accession>
<gene>
    <name evidence="2" type="ORF">prwr041_21080</name>
</gene>
<keyword evidence="1" id="KW-0812">Transmembrane</keyword>
<protein>
    <submittedName>
        <fullName evidence="2">Uncharacterized protein</fullName>
    </submittedName>
</protein>